<dbReference type="InterPro" id="IPR009389">
    <property type="entry name" value="DUF1045"/>
</dbReference>
<dbReference type="NCBIfam" id="TIGR03223">
    <property type="entry name" value="Phn_opern_protn"/>
    <property type="match status" value="1"/>
</dbReference>
<dbReference type="OrthoDB" id="4954742at2"/>
<evidence type="ECO:0000313" key="1">
    <source>
        <dbReference type="EMBL" id="SDF31149.1"/>
    </source>
</evidence>
<gene>
    <name evidence="1" type="ORF">SAMN05660686_00997</name>
</gene>
<proteinExistence type="predicted"/>
<reference evidence="1 2" key="1">
    <citation type="submission" date="2016-10" db="EMBL/GenBank/DDBJ databases">
        <authorList>
            <person name="Varghese N."/>
            <person name="Submissions S."/>
        </authorList>
    </citation>
    <scope>NUCLEOTIDE SEQUENCE [LARGE SCALE GENOMIC DNA]</scope>
    <source>
        <strain evidence="1 2">DSM 18839</strain>
    </source>
</reference>
<dbReference type="AlphaFoldDB" id="A0A8G2BF84"/>
<sequence>MVEFPSFPGGATDEPDPAAPRYALYVAPEPGSPLAEFGADWLGRDCATGERRVQPAVEGLSADRLAELTESARGYGFHATIKPPFYLRAGRSEDELLAAFADFAKGREPFEVQLGLRSLGGFLALMMTPPDHRMSALAADAVRDLDPFRALPGDSELARRRTAGLSAQQETLLQQWGYPYVMGEFRFHMTLSARLPDGPERDAMVAALTPRAETVTAEPFRVDAVALFKQPRKGADFIQVERFGFGG</sequence>
<dbReference type="EMBL" id="FNBW01000002">
    <property type="protein sequence ID" value="SDF31149.1"/>
    <property type="molecule type" value="Genomic_DNA"/>
</dbReference>
<name>A0A8G2BF84_9PROT</name>
<dbReference type="PIRSF" id="PIRSF033328">
    <property type="entry name" value="Phest_Mll4975"/>
    <property type="match status" value="1"/>
</dbReference>
<keyword evidence="2" id="KW-1185">Reference proteome</keyword>
<comment type="caution">
    <text evidence="1">The sequence shown here is derived from an EMBL/GenBank/DDBJ whole genome shotgun (WGS) entry which is preliminary data.</text>
</comment>
<dbReference type="Proteomes" id="UP000198615">
    <property type="component" value="Unassembled WGS sequence"/>
</dbReference>
<protein>
    <submittedName>
        <fullName evidence="1">Putative phosphonate metabolism protein</fullName>
    </submittedName>
</protein>
<dbReference type="RefSeq" id="WP_093148597.1">
    <property type="nucleotide sequence ID" value="NZ_FNBW01000002.1"/>
</dbReference>
<evidence type="ECO:0000313" key="2">
    <source>
        <dbReference type="Proteomes" id="UP000198615"/>
    </source>
</evidence>
<organism evidence="1 2">
    <name type="scientific">Thalassobaculum litoreum DSM 18839</name>
    <dbReference type="NCBI Taxonomy" id="1123362"/>
    <lineage>
        <taxon>Bacteria</taxon>
        <taxon>Pseudomonadati</taxon>
        <taxon>Pseudomonadota</taxon>
        <taxon>Alphaproteobacteria</taxon>
        <taxon>Rhodospirillales</taxon>
        <taxon>Thalassobaculaceae</taxon>
        <taxon>Thalassobaculum</taxon>
    </lineage>
</organism>
<dbReference type="Gene3D" id="3.90.1140.10">
    <property type="entry name" value="Cyclic phosphodiesterase"/>
    <property type="match status" value="1"/>
</dbReference>
<dbReference type="Pfam" id="PF06299">
    <property type="entry name" value="DUF1045"/>
    <property type="match status" value="1"/>
</dbReference>
<accession>A0A8G2BF84</accession>